<dbReference type="GO" id="GO:0003677">
    <property type="term" value="F:DNA binding"/>
    <property type="evidence" value="ECO:0007669"/>
    <property type="project" value="UniProtKB-KW"/>
</dbReference>
<keyword evidence="5" id="KW-0804">Transcription</keyword>
<dbReference type="GO" id="GO:0016987">
    <property type="term" value="F:sigma factor activity"/>
    <property type="evidence" value="ECO:0007669"/>
    <property type="project" value="UniProtKB-KW"/>
</dbReference>
<reference evidence="8 9" key="1">
    <citation type="submission" date="2019-02" db="EMBL/GenBank/DDBJ databases">
        <title>Deep-cultivation of Planctomycetes and their phenomic and genomic characterization uncovers novel biology.</title>
        <authorList>
            <person name="Wiegand S."/>
            <person name="Jogler M."/>
            <person name="Boedeker C."/>
            <person name="Pinto D."/>
            <person name="Vollmers J."/>
            <person name="Rivas-Marin E."/>
            <person name="Kohn T."/>
            <person name="Peeters S.H."/>
            <person name="Heuer A."/>
            <person name="Rast P."/>
            <person name="Oberbeckmann S."/>
            <person name="Bunk B."/>
            <person name="Jeske O."/>
            <person name="Meyerdierks A."/>
            <person name="Storesund J.E."/>
            <person name="Kallscheuer N."/>
            <person name="Luecker S."/>
            <person name="Lage O.M."/>
            <person name="Pohl T."/>
            <person name="Merkel B.J."/>
            <person name="Hornburger P."/>
            <person name="Mueller R.-W."/>
            <person name="Bruemmer F."/>
            <person name="Labrenz M."/>
            <person name="Spormann A.M."/>
            <person name="Op Den Camp H."/>
            <person name="Overmann J."/>
            <person name="Amann R."/>
            <person name="Jetten M.S.M."/>
            <person name="Mascher T."/>
            <person name="Medema M.H."/>
            <person name="Devos D.P."/>
            <person name="Kaster A.-K."/>
            <person name="Ovreas L."/>
            <person name="Rohde M."/>
            <person name="Galperin M.Y."/>
            <person name="Jogler C."/>
        </authorList>
    </citation>
    <scope>NUCLEOTIDE SEQUENCE [LARGE SCALE GENOMIC DNA]</scope>
    <source>
        <strain evidence="8 9">Pla52n</strain>
    </source>
</reference>
<dbReference type="Pfam" id="PF08281">
    <property type="entry name" value="Sigma70_r4_2"/>
    <property type="match status" value="1"/>
</dbReference>
<name>A0A5C6A5N3_9BACT</name>
<dbReference type="Gene3D" id="1.10.1740.10">
    <property type="match status" value="1"/>
</dbReference>
<dbReference type="NCBIfam" id="TIGR02937">
    <property type="entry name" value="sigma70-ECF"/>
    <property type="match status" value="1"/>
</dbReference>
<dbReference type="AlphaFoldDB" id="A0A5C6A5N3"/>
<dbReference type="InterPro" id="IPR036388">
    <property type="entry name" value="WH-like_DNA-bd_sf"/>
</dbReference>
<feature type="domain" description="RNA polymerase sigma-70 region 2" evidence="6">
    <location>
        <begin position="33"/>
        <end position="101"/>
    </location>
</feature>
<comment type="similarity">
    <text evidence="1">Belongs to the sigma-70 factor family. ECF subfamily.</text>
</comment>
<dbReference type="SUPFAM" id="SSF88659">
    <property type="entry name" value="Sigma3 and sigma4 domains of RNA polymerase sigma factors"/>
    <property type="match status" value="1"/>
</dbReference>
<accession>A0A5C6A5N3</accession>
<feature type="domain" description="RNA polymerase sigma factor 70 region 4 type 2" evidence="7">
    <location>
        <begin position="160"/>
        <end position="197"/>
    </location>
</feature>
<dbReference type="InterPro" id="IPR013325">
    <property type="entry name" value="RNA_pol_sigma_r2"/>
</dbReference>
<evidence type="ECO:0000259" key="6">
    <source>
        <dbReference type="Pfam" id="PF04542"/>
    </source>
</evidence>
<dbReference type="InterPro" id="IPR013249">
    <property type="entry name" value="RNA_pol_sigma70_r4_t2"/>
</dbReference>
<evidence type="ECO:0000256" key="3">
    <source>
        <dbReference type="ARBA" id="ARBA00023082"/>
    </source>
</evidence>
<keyword evidence="4" id="KW-0238">DNA-binding</keyword>
<dbReference type="PANTHER" id="PTHR43133">
    <property type="entry name" value="RNA POLYMERASE ECF-TYPE SIGMA FACTO"/>
    <property type="match status" value="1"/>
</dbReference>
<evidence type="ECO:0000259" key="7">
    <source>
        <dbReference type="Pfam" id="PF08281"/>
    </source>
</evidence>
<evidence type="ECO:0000256" key="4">
    <source>
        <dbReference type="ARBA" id="ARBA00023125"/>
    </source>
</evidence>
<evidence type="ECO:0000256" key="1">
    <source>
        <dbReference type="ARBA" id="ARBA00010641"/>
    </source>
</evidence>
<gene>
    <name evidence="8" type="primary">sigE_15</name>
    <name evidence="8" type="ORF">Pla52n_54390</name>
</gene>
<dbReference type="Gene3D" id="1.10.10.10">
    <property type="entry name" value="Winged helix-like DNA-binding domain superfamily/Winged helix DNA-binding domain"/>
    <property type="match status" value="1"/>
</dbReference>
<keyword evidence="2" id="KW-0805">Transcription regulation</keyword>
<dbReference type="InterPro" id="IPR013324">
    <property type="entry name" value="RNA_pol_sigma_r3/r4-like"/>
</dbReference>
<evidence type="ECO:0000256" key="5">
    <source>
        <dbReference type="ARBA" id="ARBA00023163"/>
    </source>
</evidence>
<dbReference type="EMBL" id="SJPN01000007">
    <property type="protein sequence ID" value="TWT94618.1"/>
    <property type="molecule type" value="Genomic_DNA"/>
</dbReference>
<dbReference type="Pfam" id="PF04542">
    <property type="entry name" value="Sigma70_r2"/>
    <property type="match status" value="1"/>
</dbReference>
<dbReference type="OrthoDB" id="281047at2"/>
<proteinExistence type="inferred from homology"/>
<comment type="caution">
    <text evidence="8">The sequence shown here is derived from an EMBL/GenBank/DDBJ whole genome shotgun (WGS) entry which is preliminary data.</text>
</comment>
<protein>
    <submittedName>
        <fullName evidence="8">ECF RNA polymerase sigma factor SigE</fullName>
    </submittedName>
</protein>
<dbReference type="RefSeq" id="WP_146522444.1">
    <property type="nucleotide sequence ID" value="NZ_CP151726.1"/>
</dbReference>
<dbReference type="Proteomes" id="UP000320176">
    <property type="component" value="Unassembled WGS sequence"/>
</dbReference>
<evidence type="ECO:0000313" key="9">
    <source>
        <dbReference type="Proteomes" id="UP000320176"/>
    </source>
</evidence>
<dbReference type="InterPro" id="IPR039425">
    <property type="entry name" value="RNA_pol_sigma-70-like"/>
</dbReference>
<dbReference type="GO" id="GO:0006352">
    <property type="term" value="P:DNA-templated transcription initiation"/>
    <property type="evidence" value="ECO:0007669"/>
    <property type="project" value="InterPro"/>
</dbReference>
<dbReference type="InterPro" id="IPR014284">
    <property type="entry name" value="RNA_pol_sigma-70_dom"/>
</dbReference>
<dbReference type="InterPro" id="IPR007627">
    <property type="entry name" value="RNA_pol_sigma70_r2"/>
</dbReference>
<dbReference type="SUPFAM" id="SSF88946">
    <property type="entry name" value="Sigma2 domain of RNA polymerase sigma factors"/>
    <property type="match status" value="1"/>
</dbReference>
<keyword evidence="3" id="KW-0731">Sigma factor</keyword>
<organism evidence="8 9">
    <name type="scientific">Stieleria varia</name>
    <dbReference type="NCBI Taxonomy" id="2528005"/>
    <lineage>
        <taxon>Bacteria</taxon>
        <taxon>Pseudomonadati</taxon>
        <taxon>Planctomycetota</taxon>
        <taxon>Planctomycetia</taxon>
        <taxon>Pirellulales</taxon>
        <taxon>Pirellulaceae</taxon>
        <taxon>Stieleria</taxon>
    </lineage>
</organism>
<evidence type="ECO:0000256" key="2">
    <source>
        <dbReference type="ARBA" id="ARBA00023015"/>
    </source>
</evidence>
<sequence>MNTSHPTDDSSAGTSASLVQRVRSNDANAWQRLVDLYGPLIFTWACRGGLSPEDAADVMQEVFASVARAIKRFDPAAEGRFRGWLWTITRNKIHDHFRRASPQGAQGLNATGGDTALRMLNQLPEHWDDDSSAATRNDVLALYHRAMQLIRNDFESQTWQAFWMAVVEERTTDEIARSLGMSTNSVRQAKSRVLRRLKQELSDAR</sequence>
<keyword evidence="9" id="KW-1185">Reference proteome</keyword>
<evidence type="ECO:0000313" key="8">
    <source>
        <dbReference type="EMBL" id="TWT94618.1"/>
    </source>
</evidence>
<dbReference type="PANTHER" id="PTHR43133:SF8">
    <property type="entry name" value="RNA POLYMERASE SIGMA FACTOR HI_1459-RELATED"/>
    <property type="match status" value="1"/>
</dbReference>